<keyword evidence="2" id="KW-1185">Reference proteome</keyword>
<proteinExistence type="predicted"/>
<accession>A0A327QXJ5</accession>
<evidence type="ECO:0000313" key="2">
    <source>
        <dbReference type="Proteomes" id="UP000249547"/>
    </source>
</evidence>
<dbReference type="EMBL" id="QLLL01000002">
    <property type="protein sequence ID" value="RAJ08685.1"/>
    <property type="molecule type" value="Genomic_DNA"/>
</dbReference>
<dbReference type="Proteomes" id="UP000249547">
    <property type="component" value="Unassembled WGS sequence"/>
</dbReference>
<reference evidence="1 2" key="1">
    <citation type="submission" date="2018-06" db="EMBL/GenBank/DDBJ databases">
        <title>Genomic Encyclopedia of Archaeal and Bacterial Type Strains, Phase II (KMG-II): from individual species to whole genera.</title>
        <authorList>
            <person name="Goeker M."/>
        </authorList>
    </citation>
    <scope>NUCLEOTIDE SEQUENCE [LARGE SCALE GENOMIC DNA]</scope>
    <source>
        <strain evidence="1 2">DSM 23857</strain>
    </source>
</reference>
<evidence type="ECO:0000313" key="1">
    <source>
        <dbReference type="EMBL" id="RAJ08685.1"/>
    </source>
</evidence>
<name>A0A327QXJ5_9BACT</name>
<organism evidence="1 2">
    <name type="scientific">Chitinophaga skermanii</name>
    <dbReference type="NCBI Taxonomy" id="331697"/>
    <lineage>
        <taxon>Bacteria</taxon>
        <taxon>Pseudomonadati</taxon>
        <taxon>Bacteroidota</taxon>
        <taxon>Chitinophagia</taxon>
        <taxon>Chitinophagales</taxon>
        <taxon>Chitinophagaceae</taxon>
        <taxon>Chitinophaga</taxon>
    </lineage>
</organism>
<comment type="caution">
    <text evidence="1">The sequence shown here is derived from an EMBL/GenBank/DDBJ whole genome shotgun (WGS) entry which is preliminary data.</text>
</comment>
<sequence length="59" mass="6646">MLGKTLSRVQLRHVSGGYAYSAAKCNMYVRECNDVICPPAECFCGLMADTHQWYCIKVL</sequence>
<protein>
    <submittedName>
        <fullName evidence="1">Uncharacterized protein</fullName>
    </submittedName>
</protein>
<gene>
    <name evidence="1" type="ORF">LX64_01339</name>
</gene>
<dbReference type="AlphaFoldDB" id="A0A327QXJ5"/>